<evidence type="ECO:0000256" key="1">
    <source>
        <dbReference type="ARBA" id="ARBA00006194"/>
    </source>
</evidence>
<dbReference type="InterPro" id="IPR001971">
    <property type="entry name" value="Ribosomal_uS11"/>
</dbReference>
<dbReference type="InterPro" id="IPR036967">
    <property type="entry name" value="Ribosomal_uS11_sf"/>
</dbReference>
<dbReference type="GO" id="GO:0006412">
    <property type="term" value="P:translation"/>
    <property type="evidence" value="ECO:0007669"/>
    <property type="project" value="InterPro"/>
</dbReference>
<accession>A0AAV5REX5</accession>
<dbReference type="PIRSF" id="PIRSF002131">
    <property type="entry name" value="Ribosomal_S11"/>
    <property type="match status" value="1"/>
</dbReference>
<organism evidence="4 5">
    <name type="scientific">Starmerella bacillaris</name>
    <name type="common">Yeast</name>
    <name type="synonym">Candida zemplinina</name>
    <dbReference type="NCBI Taxonomy" id="1247836"/>
    <lineage>
        <taxon>Eukaryota</taxon>
        <taxon>Fungi</taxon>
        <taxon>Dikarya</taxon>
        <taxon>Ascomycota</taxon>
        <taxon>Saccharomycotina</taxon>
        <taxon>Dipodascomycetes</taxon>
        <taxon>Dipodascales</taxon>
        <taxon>Trichomonascaceae</taxon>
        <taxon>Starmerella</taxon>
    </lineage>
</organism>
<evidence type="ECO:0000313" key="4">
    <source>
        <dbReference type="EMBL" id="GMM49662.1"/>
    </source>
</evidence>
<sequence>MFRRWQSTLAVTPPPTLAMKQKVPPFVLHCHFTKNNTKYTLSKRVSKPLELPNVQPVAGEPVVFQQHLIEQVRPKQEVLFQTSAGQSGFTGKRKRSPEAAFAATTKLLQKMSEPGFLNEPLEIVMHDFGPTRQVFQSVLFGREGTQVRPFVKRVTDLTKIKFGGDRSRNKPRK</sequence>
<dbReference type="SUPFAM" id="SSF53137">
    <property type="entry name" value="Translational machinery components"/>
    <property type="match status" value="1"/>
</dbReference>
<dbReference type="GO" id="GO:1990904">
    <property type="term" value="C:ribonucleoprotein complex"/>
    <property type="evidence" value="ECO:0007669"/>
    <property type="project" value="UniProtKB-KW"/>
</dbReference>
<dbReference type="EMBL" id="BTGC01000003">
    <property type="protein sequence ID" value="GMM49662.1"/>
    <property type="molecule type" value="Genomic_DNA"/>
</dbReference>
<comment type="caution">
    <text evidence="4">The sequence shown here is derived from an EMBL/GenBank/DDBJ whole genome shotgun (WGS) entry which is preliminary data.</text>
</comment>
<name>A0AAV5REX5_STABA</name>
<evidence type="ECO:0000256" key="3">
    <source>
        <dbReference type="ARBA" id="ARBA00023274"/>
    </source>
</evidence>
<evidence type="ECO:0000256" key="2">
    <source>
        <dbReference type="ARBA" id="ARBA00022980"/>
    </source>
</evidence>
<keyword evidence="2 4" id="KW-0689">Ribosomal protein</keyword>
<dbReference type="Gene3D" id="3.30.420.80">
    <property type="entry name" value="Ribosomal protein S11"/>
    <property type="match status" value="1"/>
</dbReference>
<gene>
    <name evidence="4" type="ORF">DASB73_006200</name>
</gene>
<comment type="similarity">
    <text evidence="1">Belongs to the universal ribosomal protein uS11 family.</text>
</comment>
<proteinExistence type="inferred from homology"/>
<evidence type="ECO:0000313" key="5">
    <source>
        <dbReference type="Proteomes" id="UP001362899"/>
    </source>
</evidence>
<protein>
    <submittedName>
        <fullName evidence="4">Mitochondrial 37S ribosomal protein YmS18</fullName>
    </submittedName>
</protein>
<dbReference type="GO" id="GO:0005840">
    <property type="term" value="C:ribosome"/>
    <property type="evidence" value="ECO:0007669"/>
    <property type="project" value="UniProtKB-KW"/>
</dbReference>
<keyword evidence="3" id="KW-0687">Ribonucleoprotein</keyword>
<dbReference type="AlphaFoldDB" id="A0AAV5REX5"/>
<reference evidence="4 5" key="1">
    <citation type="journal article" date="2023" name="Elife">
        <title>Identification of key yeast species and microbe-microbe interactions impacting larval growth of Drosophila in the wild.</title>
        <authorList>
            <person name="Mure A."/>
            <person name="Sugiura Y."/>
            <person name="Maeda R."/>
            <person name="Honda K."/>
            <person name="Sakurai N."/>
            <person name="Takahashi Y."/>
            <person name="Watada M."/>
            <person name="Katoh T."/>
            <person name="Gotoh A."/>
            <person name="Gotoh Y."/>
            <person name="Taniguchi I."/>
            <person name="Nakamura K."/>
            <person name="Hayashi T."/>
            <person name="Katayama T."/>
            <person name="Uemura T."/>
            <person name="Hattori Y."/>
        </authorList>
    </citation>
    <scope>NUCLEOTIDE SEQUENCE [LARGE SCALE GENOMIC DNA]</scope>
    <source>
        <strain evidence="4 5">SB-73</strain>
    </source>
</reference>
<dbReference type="Proteomes" id="UP001362899">
    <property type="component" value="Unassembled WGS sequence"/>
</dbReference>
<dbReference type="GO" id="GO:0003735">
    <property type="term" value="F:structural constituent of ribosome"/>
    <property type="evidence" value="ECO:0007669"/>
    <property type="project" value="InterPro"/>
</dbReference>
<keyword evidence="5" id="KW-1185">Reference proteome</keyword>